<gene>
    <name evidence="1" type="ORF">E2C01_102764</name>
</gene>
<evidence type="ECO:0000313" key="2">
    <source>
        <dbReference type="Proteomes" id="UP000324222"/>
    </source>
</evidence>
<keyword evidence="2" id="KW-1185">Reference proteome</keyword>
<dbReference type="AlphaFoldDB" id="A0A5B7KJB0"/>
<organism evidence="1 2">
    <name type="scientific">Portunus trituberculatus</name>
    <name type="common">Swimming crab</name>
    <name type="synonym">Neptunus trituberculatus</name>
    <dbReference type="NCBI Taxonomy" id="210409"/>
    <lineage>
        <taxon>Eukaryota</taxon>
        <taxon>Metazoa</taxon>
        <taxon>Ecdysozoa</taxon>
        <taxon>Arthropoda</taxon>
        <taxon>Crustacea</taxon>
        <taxon>Multicrustacea</taxon>
        <taxon>Malacostraca</taxon>
        <taxon>Eumalacostraca</taxon>
        <taxon>Eucarida</taxon>
        <taxon>Decapoda</taxon>
        <taxon>Pleocyemata</taxon>
        <taxon>Brachyura</taxon>
        <taxon>Eubrachyura</taxon>
        <taxon>Portunoidea</taxon>
        <taxon>Portunidae</taxon>
        <taxon>Portuninae</taxon>
        <taxon>Portunus</taxon>
    </lineage>
</organism>
<protein>
    <submittedName>
        <fullName evidence="1">Uncharacterized protein</fullName>
    </submittedName>
</protein>
<name>A0A5B7KJB0_PORTR</name>
<accession>A0A5B7KJB0</accession>
<dbReference type="Proteomes" id="UP000324222">
    <property type="component" value="Unassembled WGS sequence"/>
</dbReference>
<dbReference type="EMBL" id="VSRR010153726">
    <property type="protein sequence ID" value="MPD06927.1"/>
    <property type="molecule type" value="Genomic_DNA"/>
</dbReference>
<comment type="caution">
    <text evidence="1">The sequence shown here is derived from an EMBL/GenBank/DDBJ whole genome shotgun (WGS) entry which is preliminary data.</text>
</comment>
<sequence>MTPAPPSQVSSFISVETQMEVRARRRRSEEIFNNELRRQRARRLEEIRETVTELRHRFGDDYDPTAQLDQVNNIKKRFAFSP</sequence>
<proteinExistence type="predicted"/>
<evidence type="ECO:0000313" key="1">
    <source>
        <dbReference type="EMBL" id="MPD06927.1"/>
    </source>
</evidence>
<reference evidence="1 2" key="1">
    <citation type="submission" date="2019-05" db="EMBL/GenBank/DDBJ databases">
        <title>Another draft genome of Portunus trituberculatus and its Hox gene families provides insights of decapod evolution.</title>
        <authorList>
            <person name="Jeong J.-H."/>
            <person name="Song I."/>
            <person name="Kim S."/>
            <person name="Choi T."/>
            <person name="Kim D."/>
            <person name="Ryu S."/>
            <person name="Kim W."/>
        </authorList>
    </citation>
    <scope>NUCLEOTIDE SEQUENCE [LARGE SCALE GENOMIC DNA]</scope>
    <source>
        <tissue evidence="1">Muscle</tissue>
    </source>
</reference>
<dbReference type="OrthoDB" id="6353548at2759"/>